<dbReference type="Pfam" id="PF05191">
    <property type="entry name" value="ADK_lid"/>
    <property type="match status" value="1"/>
</dbReference>
<dbReference type="SUPFAM" id="SSF52540">
    <property type="entry name" value="P-loop containing nucleoside triphosphate hydrolases"/>
    <property type="match status" value="1"/>
</dbReference>
<sequence>MQLLRRLKTTVAAGSALARCMSSRAAPSSLKIMFLGAPGAGKGTYASRISPLLQIPTISTGDLVRHEIKHNTELGRKIKAYNDRGALVPDEIILDMARMPYGVRAHDNSVVEFDLVVNIDLPQWILVEKISGRRVCKSCGTGYNVAYIDHGEYNMPPLLPKVEGVCDGCGGVTLVQRPDDNEDVVRKRLEVYNDETAPLIDFYADKGSLRTFEVKRGLADLDKLVHLIQSELHVSTP</sequence>
<evidence type="ECO:0000259" key="5">
    <source>
        <dbReference type="Pfam" id="PF05191"/>
    </source>
</evidence>
<organism evidence="6 7">
    <name type="scientific">Pythium insidiosum</name>
    <name type="common">Pythiosis disease agent</name>
    <dbReference type="NCBI Taxonomy" id="114742"/>
    <lineage>
        <taxon>Eukaryota</taxon>
        <taxon>Sar</taxon>
        <taxon>Stramenopiles</taxon>
        <taxon>Oomycota</taxon>
        <taxon>Peronosporomycetes</taxon>
        <taxon>Pythiales</taxon>
        <taxon>Pythiaceae</taxon>
        <taxon>Pythium</taxon>
    </lineage>
</organism>
<dbReference type="InterPro" id="IPR027417">
    <property type="entry name" value="P-loop_NTPase"/>
</dbReference>
<dbReference type="EMBL" id="JAKCXM010000200">
    <property type="protein sequence ID" value="KAJ0398933.1"/>
    <property type="molecule type" value="Genomic_DNA"/>
</dbReference>
<evidence type="ECO:0000256" key="1">
    <source>
        <dbReference type="ARBA" id="ARBA00022679"/>
    </source>
</evidence>
<protein>
    <recommendedName>
        <fullName evidence="5">Adenylate kinase active site lid domain-containing protein</fullName>
    </recommendedName>
</protein>
<dbReference type="Proteomes" id="UP001209570">
    <property type="component" value="Unassembled WGS sequence"/>
</dbReference>
<dbReference type="Gene3D" id="3.40.50.300">
    <property type="entry name" value="P-loop containing nucleotide triphosphate hydrolases"/>
    <property type="match status" value="2"/>
</dbReference>
<reference evidence="6" key="1">
    <citation type="submission" date="2021-12" db="EMBL/GenBank/DDBJ databases">
        <title>Prjna785345.</title>
        <authorList>
            <person name="Rujirawat T."/>
            <person name="Krajaejun T."/>
        </authorList>
    </citation>
    <scope>NUCLEOTIDE SEQUENCE</scope>
    <source>
        <strain evidence="6">Pi057C3</strain>
    </source>
</reference>
<gene>
    <name evidence="6" type="ORF">P43SY_005291</name>
</gene>
<dbReference type="PRINTS" id="PR00094">
    <property type="entry name" value="ADENYLTKNASE"/>
</dbReference>
<dbReference type="InterPro" id="IPR007862">
    <property type="entry name" value="Adenylate_kinase_lid-dom"/>
</dbReference>
<evidence type="ECO:0000256" key="3">
    <source>
        <dbReference type="ARBA" id="ARBA00022777"/>
    </source>
</evidence>
<comment type="caution">
    <text evidence="6">The sequence shown here is derived from an EMBL/GenBank/DDBJ whole genome shotgun (WGS) entry which is preliminary data.</text>
</comment>
<keyword evidence="3 4" id="KW-0418">Kinase</keyword>
<evidence type="ECO:0000256" key="2">
    <source>
        <dbReference type="ARBA" id="ARBA00022741"/>
    </source>
</evidence>
<dbReference type="InterPro" id="IPR000850">
    <property type="entry name" value="Adenylat/UMP-CMP_kin"/>
</dbReference>
<evidence type="ECO:0000313" key="6">
    <source>
        <dbReference type="EMBL" id="KAJ0398933.1"/>
    </source>
</evidence>
<evidence type="ECO:0000313" key="7">
    <source>
        <dbReference type="Proteomes" id="UP001209570"/>
    </source>
</evidence>
<dbReference type="AlphaFoldDB" id="A0AAD5M907"/>
<dbReference type="Pfam" id="PF00406">
    <property type="entry name" value="ADK"/>
    <property type="match status" value="2"/>
</dbReference>
<keyword evidence="7" id="KW-1185">Reference proteome</keyword>
<dbReference type="PANTHER" id="PTHR23359">
    <property type="entry name" value="NUCLEOTIDE KINASE"/>
    <property type="match status" value="1"/>
</dbReference>
<comment type="similarity">
    <text evidence="4">Belongs to the adenylate kinase family.</text>
</comment>
<keyword evidence="2" id="KW-0547">Nucleotide-binding</keyword>
<dbReference type="GO" id="GO:0004017">
    <property type="term" value="F:AMP kinase activity"/>
    <property type="evidence" value="ECO:0007669"/>
    <property type="project" value="InterPro"/>
</dbReference>
<feature type="domain" description="Adenylate kinase active site lid" evidence="5">
    <location>
        <begin position="133"/>
        <end position="179"/>
    </location>
</feature>
<dbReference type="HAMAP" id="MF_00235">
    <property type="entry name" value="Adenylate_kinase_Adk"/>
    <property type="match status" value="1"/>
</dbReference>
<name>A0AAD5M907_PYTIN</name>
<keyword evidence="1 4" id="KW-0808">Transferase</keyword>
<evidence type="ECO:0000256" key="4">
    <source>
        <dbReference type="RuleBase" id="RU003330"/>
    </source>
</evidence>
<dbReference type="GO" id="GO:0005524">
    <property type="term" value="F:ATP binding"/>
    <property type="evidence" value="ECO:0007669"/>
    <property type="project" value="InterPro"/>
</dbReference>
<accession>A0AAD5M907</accession>
<proteinExistence type="inferred from homology"/>
<dbReference type="CDD" id="cd01428">
    <property type="entry name" value="ADK"/>
    <property type="match status" value="1"/>
</dbReference>